<comment type="caution">
    <text evidence="1">The sequence shown here is derived from an EMBL/GenBank/DDBJ whole genome shotgun (WGS) entry which is preliminary data.</text>
</comment>
<evidence type="ECO:0008006" key="3">
    <source>
        <dbReference type="Google" id="ProtNLM"/>
    </source>
</evidence>
<dbReference type="EMBL" id="JAAAML010000003">
    <property type="protein sequence ID" value="MCO6409462.1"/>
    <property type="molecule type" value="Genomic_DNA"/>
</dbReference>
<feature type="non-terminal residue" evidence="1">
    <location>
        <position position="1"/>
    </location>
</feature>
<evidence type="ECO:0000313" key="1">
    <source>
        <dbReference type="EMBL" id="MCO6409462.1"/>
    </source>
</evidence>
<protein>
    <recommendedName>
        <fullName evidence="3">Oxidoreductase</fullName>
    </recommendedName>
</protein>
<name>A0ABT1CTE0_9HYPH</name>
<dbReference type="Proteomes" id="UP001320715">
    <property type="component" value="Unassembled WGS sequence"/>
</dbReference>
<proteinExistence type="predicted"/>
<reference evidence="1 2" key="1">
    <citation type="submission" date="2020-01" db="EMBL/GenBank/DDBJ databases">
        <title>Genomes of bacteria type strains.</title>
        <authorList>
            <person name="Chen J."/>
            <person name="Zhu S."/>
            <person name="Yang J."/>
        </authorList>
    </citation>
    <scope>NUCLEOTIDE SEQUENCE [LARGE SCALE GENOMIC DNA]</scope>
    <source>
        <strain evidence="1 2">DSM 16655</strain>
    </source>
</reference>
<sequence>IYNEAAEAIIAHRDGKPAPEGVIYPGIEEGLAGVAFVTACVESSKRGGAWVKFGNYMKR</sequence>
<gene>
    <name evidence="1" type="ORF">GTW23_14870</name>
</gene>
<dbReference type="Gene3D" id="3.30.360.10">
    <property type="entry name" value="Dihydrodipicolinate Reductase, domain 2"/>
    <property type="match status" value="1"/>
</dbReference>
<accession>A0ABT1CTE0</accession>
<keyword evidence="2" id="KW-1185">Reference proteome</keyword>
<organism evidence="1 2">
    <name type="scientific">Hoeflea alexandrii</name>
    <dbReference type="NCBI Taxonomy" id="288436"/>
    <lineage>
        <taxon>Bacteria</taxon>
        <taxon>Pseudomonadati</taxon>
        <taxon>Pseudomonadota</taxon>
        <taxon>Alphaproteobacteria</taxon>
        <taxon>Hyphomicrobiales</taxon>
        <taxon>Rhizobiaceae</taxon>
        <taxon>Hoeflea</taxon>
    </lineage>
</organism>
<evidence type="ECO:0000313" key="2">
    <source>
        <dbReference type="Proteomes" id="UP001320715"/>
    </source>
</evidence>